<comment type="caution">
    <text evidence="1">The sequence shown here is derived from an EMBL/GenBank/DDBJ whole genome shotgun (WGS) entry which is preliminary data.</text>
</comment>
<dbReference type="PANTHER" id="PTHR31900:SF34">
    <property type="entry name" value="EMB|CAB62440.1-RELATED"/>
    <property type="match status" value="1"/>
</dbReference>
<gene>
    <name evidence="1" type="ORF">PIB30_094996</name>
</gene>
<organism evidence="1 2">
    <name type="scientific">Stylosanthes scabra</name>
    <dbReference type="NCBI Taxonomy" id="79078"/>
    <lineage>
        <taxon>Eukaryota</taxon>
        <taxon>Viridiplantae</taxon>
        <taxon>Streptophyta</taxon>
        <taxon>Embryophyta</taxon>
        <taxon>Tracheophyta</taxon>
        <taxon>Spermatophyta</taxon>
        <taxon>Magnoliopsida</taxon>
        <taxon>eudicotyledons</taxon>
        <taxon>Gunneridae</taxon>
        <taxon>Pentapetalae</taxon>
        <taxon>rosids</taxon>
        <taxon>fabids</taxon>
        <taxon>Fabales</taxon>
        <taxon>Fabaceae</taxon>
        <taxon>Papilionoideae</taxon>
        <taxon>50 kb inversion clade</taxon>
        <taxon>dalbergioids sensu lato</taxon>
        <taxon>Dalbergieae</taxon>
        <taxon>Pterocarpus clade</taxon>
        <taxon>Stylosanthes</taxon>
    </lineage>
</organism>
<keyword evidence="2" id="KW-1185">Reference proteome</keyword>
<sequence length="218" mass="24984">MHCVIRYHVQHLHVSLDSSNIDPDFSFGLPQGYVPSPCYSLPHGIFSYIYLVSLTLEGVISFQNVSSVHLPALRILKLSIDGVVPFDRIFSGYPILEELTLNFNVRNESKIIVPNSVKRLTVDSSPLFPPTVEEVEIEEVEIEIDTPALKYLSFYFSSRVRGFTVNNLHNVVDARLNFENKHVYYLPRLLNTLDRVKWLRLDSSMIKTLIVPTCYPSR</sequence>
<dbReference type="InterPro" id="IPR050232">
    <property type="entry name" value="FBL13/AtMIF1-like"/>
</dbReference>
<dbReference type="PANTHER" id="PTHR31900">
    <property type="entry name" value="F-BOX/RNI SUPERFAMILY PROTEIN-RELATED"/>
    <property type="match status" value="1"/>
</dbReference>
<evidence type="ECO:0000313" key="1">
    <source>
        <dbReference type="EMBL" id="MED6164945.1"/>
    </source>
</evidence>
<reference evidence="1 2" key="1">
    <citation type="journal article" date="2023" name="Plants (Basel)">
        <title>Bridging the Gap: Combining Genomics and Transcriptomics Approaches to Understand Stylosanthes scabra, an Orphan Legume from the Brazilian Caatinga.</title>
        <authorList>
            <person name="Ferreira-Neto J.R.C."/>
            <person name="da Silva M.D."/>
            <person name="Binneck E."/>
            <person name="de Melo N.F."/>
            <person name="da Silva R.H."/>
            <person name="de Melo A.L.T.M."/>
            <person name="Pandolfi V."/>
            <person name="Bustamante F.O."/>
            <person name="Brasileiro-Vidal A.C."/>
            <person name="Benko-Iseppon A.M."/>
        </authorList>
    </citation>
    <scope>NUCLEOTIDE SEQUENCE [LARGE SCALE GENOMIC DNA]</scope>
    <source>
        <tissue evidence="1">Leaves</tissue>
    </source>
</reference>
<accession>A0ABU6UXD8</accession>
<name>A0ABU6UXD8_9FABA</name>
<proteinExistence type="predicted"/>
<evidence type="ECO:0000313" key="2">
    <source>
        <dbReference type="Proteomes" id="UP001341840"/>
    </source>
</evidence>
<dbReference type="EMBL" id="JASCZI010122967">
    <property type="protein sequence ID" value="MED6164945.1"/>
    <property type="molecule type" value="Genomic_DNA"/>
</dbReference>
<dbReference type="SUPFAM" id="SSF52047">
    <property type="entry name" value="RNI-like"/>
    <property type="match status" value="1"/>
</dbReference>
<protein>
    <submittedName>
        <fullName evidence="1">Uncharacterized protein</fullName>
    </submittedName>
</protein>
<dbReference type="Proteomes" id="UP001341840">
    <property type="component" value="Unassembled WGS sequence"/>
</dbReference>